<dbReference type="FunCoup" id="A0A4R6QSY6">
    <property type="interactions" value="59"/>
</dbReference>
<dbReference type="InterPro" id="IPR011050">
    <property type="entry name" value="Pectin_lyase_fold/virulence"/>
</dbReference>
<organism evidence="2 3">
    <name type="scientific">Roseateles toxinivorans</name>
    <dbReference type="NCBI Taxonomy" id="270368"/>
    <lineage>
        <taxon>Bacteria</taxon>
        <taxon>Pseudomonadati</taxon>
        <taxon>Pseudomonadota</taxon>
        <taxon>Betaproteobacteria</taxon>
        <taxon>Burkholderiales</taxon>
        <taxon>Sphaerotilaceae</taxon>
        <taxon>Roseateles</taxon>
    </lineage>
</organism>
<dbReference type="AlphaFoldDB" id="A0A4R6QSY6"/>
<protein>
    <submittedName>
        <fullName evidence="2">Putative secreted protein with PEP-CTERM sorting signal</fullName>
    </submittedName>
</protein>
<dbReference type="RefSeq" id="WP_133700663.1">
    <property type="nucleotide sequence ID" value="NZ_SNXS01000002.1"/>
</dbReference>
<feature type="chain" id="PRO_5020204397" evidence="1">
    <location>
        <begin position="29"/>
        <end position="1006"/>
    </location>
</feature>
<evidence type="ECO:0000313" key="2">
    <source>
        <dbReference type="EMBL" id="TDP73268.1"/>
    </source>
</evidence>
<evidence type="ECO:0000256" key="1">
    <source>
        <dbReference type="SAM" id="SignalP"/>
    </source>
</evidence>
<dbReference type="Proteomes" id="UP000295361">
    <property type="component" value="Unassembled WGS sequence"/>
</dbReference>
<evidence type="ECO:0000313" key="3">
    <source>
        <dbReference type="Proteomes" id="UP000295361"/>
    </source>
</evidence>
<dbReference type="SUPFAM" id="SSF51126">
    <property type="entry name" value="Pectin lyase-like"/>
    <property type="match status" value="1"/>
</dbReference>
<comment type="caution">
    <text evidence="2">The sequence shown here is derived from an EMBL/GenBank/DDBJ whole genome shotgun (WGS) entry which is preliminary data.</text>
</comment>
<reference evidence="2 3" key="1">
    <citation type="submission" date="2019-03" db="EMBL/GenBank/DDBJ databases">
        <title>Genomic Encyclopedia of Type Strains, Phase IV (KMG-IV): sequencing the most valuable type-strain genomes for metagenomic binning, comparative biology and taxonomic classification.</title>
        <authorList>
            <person name="Goeker M."/>
        </authorList>
    </citation>
    <scope>NUCLEOTIDE SEQUENCE [LARGE SCALE GENOMIC DNA]</scope>
    <source>
        <strain evidence="2 3">DSM 16998</strain>
    </source>
</reference>
<dbReference type="InParanoid" id="A0A4R6QSY6"/>
<proteinExistence type="predicted"/>
<dbReference type="EMBL" id="SNXS01000002">
    <property type="protein sequence ID" value="TDP73268.1"/>
    <property type="molecule type" value="Genomic_DNA"/>
</dbReference>
<dbReference type="OrthoDB" id="1393129at2"/>
<keyword evidence="1" id="KW-0732">Signal</keyword>
<gene>
    <name evidence="2" type="ORF">DES47_1021030</name>
</gene>
<accession>A0A4R6QSY6</accession>
<keyword evidence="3" id="KW-1185">Reference proteome</keyword>
<feature type="signal peptide" evidence="1">
    <location>
        <begin position="1"/>
        <end position="28"/>
    </location>
</feature>
<sequence length="1006" mass="100454">MKLPLPQALHRSLLASALFAALAPPAAALDFAFSAGFYNPGVTAPQPLLLGDALQINAGGNKFFSGVGFTNLSGTVNWNTTDSLFLQSGALISNAGLWDARSDNALVNNGGATSTFNNSGIFRKSVGVGSTSIGSIAFVNSGTIDAQTGVIDFGGGNVTFNAGTQFTGAGLTRITSNASFNGAFTSANLRLQGGTFTGGAAQIGGTVAFSGGALTGDWTVAGGQTLLGVGGGNKFLSGAALTQQGSLLWQTTDSLFLQSGSGLDNQSLVEFQASASLVNNGGATSSFTNSGTLRALAGQVGTVGSIAFVSNGGTMDALGTLNFAGNNATFNTGSQFTGAGVNRITGNASFNGAISSSNLRLENGTYTGGGAVISGSVAFLGGAITGGWELGTGQTLLGQDGNNKFLSSAALVNKGQWLWQSGNSLFLQSGSVLDNQGSFVISTGMSLVNNGGATSSFINSGTLSVASGQAGSVGTIAFVNNGGTLDVAGTLAFNGNNARFNSGSQFVGSGVTVLNSNAIFVDDFQSQNLRLVNGTFSGGDGSTGSKALVGGMVEFTGGFLTGGWELASGQTIAGKAGGNKFLSTANLVNKGLLAWQTTDSLYMQSAALLDNRGLFDAQASVALVNNGGSTSVFNNSGTLQVAAGQTVNVGTIAFVNDGGQLTVASGGLLNFAGNNATFNTGTQMSGAGVVAVTGNASFAGEIAGSNLSLRSGSFTGAAARLSGAAEFGGGFLVGVWEIAPGATLTGASGGNKFLSTVTLTNKGTLAWATGDTLFLQSNGQLINEGLLDVQTDMSLVNNGGATSSIVNRGRLVKSGGAGAMTIGGGLAFSNPGVIEVQAGTIQLPTNFSNPGTMMGTGAFATNELTNTGHLAPGSSAGTLTLNGNYTQTGAGSFDVELASSLAFDRFMINGTASLDGTLALHCIAACALSNGDEFVILDAAGHLTGTFASVSVDGFGAGFQYDVFYDYNQDLVKLTVLQVGAVPEVPIWAMLLGGVGLLALRRRKPT</sequence>
<name>A0A4R6QSY6_9BURK</name>